<dbReference type="GeneID" id="95967971"/>
<proteinExistence type="predicted"/>
<dbReference type="KEGG" id="omr:OXIME_001234"/>
<reference evidence="2 3" key="1">
    <citation type="submission" date="2023-09" db="EMBL/GenBank/DDBJ databases">
        <authorList>
            <person name="Golyshina O.V."/>
            <person name="Lunev E.A."/>
            <person name="Bargiela R."/>
            <person name="Gaines M.C."/>
            <person name="Daum B."/>
            <person name="Bale N.J."/>
            <person name="Koenen M."/>
            <person name="Sinninghe Damst J.S."/>
            <person name="Yakimov M."/>
            <person name="Golyshin P.N."/>
        </authorList>
    </citation>
    <scope>NUCLEOTIDE SEQUENCE [LARGE SCALE GENOMIC DNA]</scope>
    <source>
        <strain evidence="2 3">M1</strain>
    </source>
</reference>
<gene>
    <name evidence="2" type="ORF">OXIME_001234</name>
</gene>
<dbReference type="RefSeq" id="WP_393970987.1">
    <property type="nucleotide sequence ID" value="NZ_CP133772.1"/>
</dbReference>
<dbReference type="EMBL" id="CP133772">
    <property type="protein sequence ID" value="WYY00653.1"/>
    <property type="molecule type" value="Genomic_DNA"/>
</dbReference>
<evidence type="ECO:0000313" key="2">
    <source>
        <dbReference type="EMBL" id="WYY00653.1"/>
    </source>
</evidence>
<dbReference type="AlphaFoldDB" id="A0AAX4NI29"/>
<accession>A0AAX4NI29</accession>
<feature type="domain" description="Transposase InsH N-terminal" evidence="1">
    <location>
        <begin position="10"/>
        <end position="92"/>
    </location>
</feature>
<evidence type="ECO:0000259" key="1">
    <source>
        <dbReference type="Pfam" id="PF05598"/>
    </source>
</evidence>
<sequence length="106" mass="12416">MKINHFSVFFVKDSIDSSLFSKILNNMYYIHTERVGASNIPITTMIKLLYLQSEYNMVDEKAETMMIEGISFMNYLNYPDRLPDARTIWIFMEGLSKNLKGSCHME</sequence>
<name>A0AAX4NI29_9ARCH</name>
<protein>
    <submittedName>
        <fullName evidence="2">Transposase</fullName>
    </submittedName>
</protein>
<evidence type="ECO:0000313" key="3">
    <source>
        <dbReference type="Proteomes" id="UP001451606"/>
    </source>
</evidence>
<dbReference type="Pfam" id="PF05598">
    <property type="entry name" value="DUF772"/>
    <property type="match status" value="1"/>
</dbReference>
<organism evidence="2 3">
    <name type="scientific">Oxyplasma meridianum</name>
    <dbReference type="NCBI Taxonomy" id="3073602"/>
    <lineage>
        <taxon>Archaea</taxon>
        <taxon>Methanobacteriati</taxon>
        <taxon>Thermoplasmatota</taxon>
        <taxon>Thermoplasmata</taxon>
        <taxon>Thermoplasmatales</taxon>
        <taxon>Thermoplasmataceae</taxon>
        <taxon>Oxyplasma</taxon>
    </lineage>
</organism>
<dbReference type="Proteomes" id="UP001451606">
    <property type="component" value="Chromosome"/>
</dbReference>
<dbReference type="InterPro" id="IPR008490">
    <property type="entry name" value="Transposase_InsH_N"/>
</dbReference>
<keyword evidence="3" id="KW-1185">Reference proteome</keyword>